<proteinExistence type="inferred from homology"/>
<dbReference type="PROSITE" id="PS51898">
    <property type="entry name" value="TYR_RECOMBINASE"/>
    <property type="match status" value="1"/>
</dbReference>
<dbReference type="PANTHER" id="PTHR30349:SF41">
    <property type="entry name" value="INTEGRASE_RECOMBINASE PROTEIN MJ0367-RELATED"/>
    <property type="match status" value="1"/>
</dbReference>
<evidence type="ECO:0000256" key="3">
    <source>
        <dbReference type="ARBA" id="ARBA00023125"/>
    </source>
</evidence>
<dbReference type="AlphaFoldDB" id="A0A793Z320"/>
<evidence type="ECO:0000256" key="2">
    <source>
        <dbReference type="ARBA" id="ARBA00022908"/>
    </source>
</evidence>
<comment type="caution">
    <text evidence="8">The sequence shown here is derived from an EMBL/GenBank/DDBJ whole genome shotgun (WGS) entry which is preliminary data.</text>
</comment>
<dbReference type="Pfam" id="PF13495">
    <property type="entry name" value="Phage_int_SAM_4"/>
    <property type="match status" value="1"/>
</dbReference>
<dbReference type="Gene3D" id="1.10.443.10">
    <property type="entry name" value="Intergrase catalytic core"/>
    <property type="match status" value="1"/>
</dbReference>
<evidence type="ECO:0000256" key="1">
    <source>
        <dbReference type="ARBA" id="ARBA00008857"/>
    </source>
</evidence>
<dbReference type="GO" id="GO:0015074">
    <property type="term" value="P:DNA integration"/>
    <property type="evidence" value="ECO:0007669"/>
    <property type="project" value="UniProtKB-KW"/>
</dbReference>
<dbReference type="InterPro" id="IPR010998">
    <property type="entry name" value="Integrase_recombinase_N"/>
</dbReference>
<comment type="similarity">
    <text evidence="1">Belongs to the 'phage' integrase family.</text>
</comment>
<reference evidence="8" key="1">
    <citation type="journal article" date="2018" name="Genome Biol.">
        <title>SKESA: strategic k-mer extension for scrupulous assemblies.</title>
        <authorList>
            <person name="Souvorov A."/>
            <person name="Agarwala R."/>
            <person name="Lipman D.J."/>
        </authorList>
    </citation>
    <scope>NUCLEOTIDE SEQUENCE</scope>
    <source>
        <strain evidence="9">EC00617</strain>
        <strain evidence="8">EC00709</strain>
    </source>
</reference>
<dbReference type="InterPro" id="IPR004107">
    <property type="entry name" value="Integrase_SAM-like_N"/>
</dbReference>
<keyword evidence="2" id="KW-0229">DNA integration</keyword>
<evidence type="ECO:0000313" key="9">
    <source>
        <dbReference type="EMBL" id="HAJ0849640.1"/>
    </source>
</evidence>
<keyword evidence="4" id="KW-0233">DNA recombination</keyword>
<dbReference type="RefSeq" id="WP_036941563.1">
    <property type="nucleotide sequence ID" value="NZ_CABGIG010000006.1"/>
</dbReference>
<dbReference type="InterPro" id="IPR050090">
    <property type="entry name" value="Tyrosine_recombinase_XerCD"/>
</dbReference>
<accession>A0A793Z320</accession>
<dbReference type="InterPro" id="IPR013762">
    <property type="entry name" value="Integrase-like_cat_sf"/>
</dbReference>
<protein>
    <submittedName>
        <fullName evidence="8">Site-specific integrase</fullName>
    </submittedName>
</protein>
<dbReference type="CDD" id="cd00397">
    <property type="entry name" value="DNA_BRE_C"/>
    <property type="match status" value="1"/>
</dbReference>
<dbReference type="InterPro" id="IPR002104">
    <property type="entry name" value="Integrase_catalytic"/>
</dbReference>
<dbReference type="SUPFAM" id="SSF56349">
    <property type="entry name" value="DNA breaking-rejoining enzymes"/>
    <property type="match status" value="1"/>
</dbReference>
<evidence type="ECO:0000256" key="5">
    <source>
        <dbReference type="PROSITE-ProRule" id="PRU01248"/>
    </source>
</evidence>
<dbReference type="EMBL" id="DABGYO010000037">
    <property type="protein sequence ID" value="HAJ0849640.1"/>
    <property type="molecule type" value="Genomic_DNA"/>
</dbReference>
<dbReference type="GO" id="GO:0006310">
    <property type="term" value="P:DNA recombination"/>
    <property type="evidence" value="ECO:0007669"/>
    <property type="project" value="UniProtKB-KW"/>
</dbReference>
<dbReference type="Pfam" id="PF00589">
    <property type="entry name" value="Phage_integrase"/>
    <property type="match status" value="1"/>
</dbReference>
<dbReference type="GO" id="GO:0003677">
    <property type="term" value="F:DNA binding"/>
    <property type="evidence" value="ECO:0007669"/>
    <property type="project" value="UniProtKB-UniRule"/>
</dbReference>
<reference evidence="8" key="2">
    <citation type="submission" date="2020-04" db="EMBL/GenBank/DDBJ databases">
        <authorList>
            <consortium name="NCBI Pathogen Detection Project"/>
        </authorList>
    </citation>
    <scope>NUCLEOTIDE SEQUENCE</scope>
    <source>
        <strain evidence="9">EC00617</strain>
        <strain evidence="8">EC00709</strain>
    </source>
</reference>
<dbReference type="InterPro" id="IPR011010">
    <property type="entry name" value="DNA_brk_join_enz"/>
</dbReference>
<dbReference type="PANTHER" id="PTHR30349">
    <property type="entry name" value="PHAGE INTEGRASE-RELATED"/>
    <property type="match status" value="1"/>
</dbReference>
<name>A0A793Z320_ECOLX</name>
<organism evidence="8">
    <name type="scientific">Escherichia coli</name>
    <dbReference type="NCBI Taxonomy" id="562"/>
    <lineage>
        <taxon>Bacteria</taxon>
        <taxon>Pseudomonadati</taxon>
        <taxon>Pseudomonadota</taxon>
        <taxon>Gammaproteobacteria</taxon>
        <taxon>Enterobacterales</taxon>
        <taxon>Enterobacteriaceae</taxon>
        <taxon>Escherichia</taxon>
    </lineage>
</organism>
<evidence type="ECO:0000256" key="4">
    <source>
        <dbReference type="ARBA" id="ARBA00023172"/>
    </source>
</evidence>
<evidence type="ECO:0000313" key="8">
    <source>
        <dbReference type="EMBL" id="HAI8760987.1"/>
    </source>
</evidence>
<gene>
    <name evidence="8" type="ORF">HJ971_004408</name>
    <name evidence="9" type="ORF">HL560_21720</name>
</gene>
<feature type="domain" description="Core-binding (CB)" evidence="7">
    <location>
        <begin position="12"/>
        <end position="97"/>
    </location>
</feature>
<dbReference type="Gene3D" id="1.10.150.130">
    <property type="match status" value="1"/>
</dbReference>
<dbReference type="EMBL" id="DABFSR010000034">
    <property type="protein sequence ID" value="HAI8760987.1"/>
    <property type="molecule type" value="Genomic_DNA"/>
</dbReference>
<evidence type="ECO:0000259" key="6">
    <source>
        <dbReference type="PROSITE" id="PS51898"/>
    </source>
</evidence>
<evidence type="ECO:0000259" key="7">
    <source>
        <dbReference type="PROSITE" id="PS51900"/>
    </source>
</evidence>
<dbReference type="PROSITE" id="PS51900">
    <property type="entry name" value="CB"/>
    <property type="match status" value="1"/>
</dbReference>
<keyword evidence="3 5" id="KW-0238">DNA-binding</keyword>
<sequence>MQKAGELNNVNAQWIHLLERYFYEKRLKPDTEQTYQKIVRLLLVYFREKEKRMIHPDELTRDDLLRWRRHELNVKNVSERTWNTKVRHLQALYNVWIKKGWVNQSENPCFECQVIPGTKRKKCLSESQLRTIYRMMEQFKQLEETMPPELARYSHCALYPVRFWLTVLETLRLTGMRLNQLIHVRIKDIDFERSEINLIREGSKSHREYPVVLMEGLKPLLKSLIKEMQIRGMPDDVPLFNVYFLSDRADERKKPISHSTIRAFFRRLSVECGFAVSPHRFRHTLGTTLMRCPERNMELTKNILGHRSLSSTMEYIGQDTVQTKAILEYELRNYLKMGLGGEHDRLLTK</sequence>
<feature type="domain" description="Tyr recombinase" evidence="6">
    <location>
        <begin position="119"/>
        <end position="328"/>
    </location>
</feature>
<dbReference type="InterPro" id="IPR044068">
    <property type="entry name" value="CB"/>
</dbReference>